<feature type="region of interest" description="Disordered" evidence="1">
    <location>
        <begin position="25"/>
        <end position="56"/>
    </location>
</feature>
<comment type="caution">
    <text evidence="2">The sequence shown here is derived from an EMBL/GenBank/DDBJ whole genome shotgun (WGS) entry which is preliminary data.</text>
</comment>
<evidence type="ECO:0000313" key="3">
    <source>
        <dbReference type="Proteomes" id="UP001301769"/>
    </source>
</evidence>
<feature type="region of interest" description="Disordered" evidence="1">
    <location>
        <begin position="217"/>
        <end position="255"/>
    </location>
</feature>
<sequence length="952" mass="106294">METRPSHNNLDGAAPSSTAILVPGMASVDNPETGHSNGVPEPHQVTESHGEIYQGDASPNEQLLSENCQNALALNNLLNTVDNALINNSNSTDQDDELDAAETASMVSALSTEEFHVDLHSDLRTALGAIPPSSGVKKRDEQRSLNCKNPELVDVNEELYYLMDDISAEESLSDGLKALKGSDLAIMECLDKLADELGFNVYIFRAEKVESGIVASSDDDHREGYYDQYGDWNSMGDEEDDEDEDEDEDAENEDETAHVMEEVLEMELNINKLVDLTGREMNYEPEIDVDIIRENLINLEDPFEDPFDRADCEETDYEHSYHGPSATHRYRRTMAVLVPKQHVDRYFSGVDDPDPKTREMALKMTRILAMKSWEGPEAVNSVNPKVVSMVLEVLQRCQPTLFEEVLNWLLKRTDESTFCALKSLVVEGNLKFDQARECMLRYIPIQRLAEQGLILSALVQDCGLTVDGNARESFFSEVLESAVEKSKTAVVVEEDGVAIVNMIQEFCNFDFFSQHVIPLLELRASQGSPFALAAVQQYWIHASTGQFGGRNIATQHCKRLAKSFIAGVSLFRLRSTITYQDNWGREPSDRFVEKSSYLHVLRRYTAVPPRDLSYVIDPQSLVKFFATCLENHWDDLLLQLTFKILAEAERLPWYEYRGLWLPFLQSLIAVLEANKVPLTTPRYQQIAGAILDSFLDNYVQKKPERTGTTTTTSSRTTSNRQELYRQPVKCRCQDCHLLKTFLTSTTVTSTKYSLPSTRLEHIRRQIERTDGVNLGLQKTWPGIPNPYQLDVWKAADFCPTVPAPPPAAAEVPASNGPMTTNDRERLAWTRRAKVAKNELDKFSQGKLKLLLGGDGLDGGEQLAKMRDMAHLRNKTQSKEGQHLQSLMSASSSGGGPLAPMAINSLLGPNSGSGSGGRKAGVPNPAAVAGVRRARTDDEEHNLFSSNSRRRVS</sequence>
<dbReference type="AlphaFoldDB" id="A0AAN7B9R8"/>
<dbReference type="Proteomes" id="UP001301769">
    <property type="component" value="Unassembled WGS sequence"/>
</dbReference>
<keyword evidence="3" id="KW-1185">Reference proteome</keyword>
<protein>
    <submittedName>
        <fullName evidence="2">Uncharacterized protein</fullName>
    </submittedName>
</protein>
<reference evidence="2" key="2">
    <citation type="submission" date="2023-05" db="EMBL/GenBank/DDBJ databases">
        <authorList>
            <consortium name="Lawrence Berkeley National Laboratory"/>
            <person name="Steindorff A."/>
            <person name="Hensen N."/>
            <person name="Bonometti L."/>
            <person name="Westerberg I."/>
            <person name="Brannstrom I.O."/>
            <person name="Guillou S."/>
            <person name="Cros-Aarteil S."/>
            <person name="Calhoun S."/>
            <person name="Haridas S."/>
            <person name="Kuo A."/>
            <person name="Mondo S."/>
            <person name="Pangilinan J."/>
            <person name="Riley R."/>
            <person name="Labutti K."/>
            <person name="Andreopoulos B."/>
            <person name="Lipzen A."/>
            <person name="Chen C."/>
            <person name="Yanf M."/>
            <person name="Daum C."/>
            <person name="Ng V."/>
            <person name="Clum A."/>
            <person name="Ohm R."/>
            <person name="Martin F."/>
            <person name="Silar P."/>
            <person name="Natvig D."/>
            <person name="Lalanne C."/>
            <person name="Gautier V."/>
            <person name="Ament-Velasquez S.L."/>
            <person name="Kruys A."/>
            <person name="Hutchinson M.I."/>
            <person name="Powell A.J."/>
            <person name="Barry K."/>
            <person name="Miller A.N."/>
            <person name="Grigoriev I.V."/>
            <person name="Debuchy R."/>
            <person name="Gladieux P."/>
            <person name="Thoren M.H."/>
            <person name="Johannesson H."/>
        </authorList>
    </citation>
    <scope>NUCLEOTIDE SEQUENCE</scope>
    <source>
        <strain evidence="2">PSN293</strain>
    </source>
</reference>
<feature type="compositionally biased region" description="Low complexity" evidence="1">
    <location>
        <begin position="885"/>
        <end position="909"/>
    </location>
</feature>
<feature type="compositionally biased region" description="Acidic residues" evidence="1">
    <location>
        <begin position="236"/>
        <end position="254"/>
    </location>
</feature>
<proteinExistence type="predicted"/>
<organism evidence="2 3">
    <name type="scientific">Rhypophila decipiens</name>
    <dbReference type="NCBI Taxonomy" id="261697"/>
    <lineage>
        <taxon>Eukaryota</taxon>
        <taxon>Fungi</taxon>
        <taxon>Dikarya</taxon>
        <taxon>Ascomycota</taxon>
        <taxon>Pezizomycotina</taxon>
        <taxon>Sordariomycetes</taxon>
        <taxon>Sordariomycetidae</taxon>
        <taxon>Sordariales</taxon>
        <taxon>Naviculisporaceae</taxon>
        <taxon>Rhypophila</taxon>
    </lineage>
</organism>
<feature type="compositionally biased region" description="Low complexity" evidence="1">
    <location>
        <begin position="919"/>
        <end position="930"/>
    </location>
</feature>
<gene>
    <name evidence="2" type="ORF">QBC37DRAFT_371660</name>
</gene>
<evidence type="ECO:0000256" key="1">
    <source>
        <dbReference type="SAM" id="MobiDB-lite"/>
    </source>
</evidence>
<evidence type="ECO:0000313" key="2">
    <source>
        <dbReference type="EMBL" id="KAK4215754.1"/>
    </source>
</evidence>
<name>A0AAN7B9R8_9PEZI</name>
<dbReference type="EMBL" id="MU858076">
    <property type="protein sequence ID" value="KAK4215754.1"/>
    <property type="molecule type" value="Genomic_DNA"/>
</dbReference>
<reference evidence="2" key="1">
    <citation type="journal article" date="2023" name="Mol. Phylogenet. Evol.">
        <title>Genome-scale phylogeny and comparative genomics of the fungal order Sordariales.</title>
        <authorList>
            <person name="Hensen N."/>
            <person name="Bonometti L."/>
            <person name="Westerberg I."/>
            <person name="Brannstrom I.O."/>
            <person name="Guillou S."/>
            <person name="Cros-Aarteil S."/>
            <person name="Calhoun S."/>
            <person name="Haridas S."/>
            <person name="Kuo A."/>
            <person name="Mondo S."/>
            <person name="Pangilinan J."/>
            <person name="Riley R."/>
            <person name="LaButti K."/>
            <person name="Andreopoulos B."/>
            <person name="Lipzen A."/>
            <person name="Chen C."/>
            <person name="Yan M."/>
            <person name="Daum C."/>
            <person name="Ng V."/>
            <person name="Clum A."/>
            <person name="Steindorff A."/>
            <person name="Ohm R.A."/>
            <person name="Martin F."/>
            <person name="Silar P."/>
            <person name="Natvig D.O."/>
            <person name="Lalanne C."/>
            <person name="Gautier V."/>
            <person name="Ament-Velasquez S.L."/>
            <person name="Kruys A."/>
            <person name="Hutchinson M.I."/>
            <person name="Powell A.J."/>
            <person name="Barry K."/>
            <person name="Miller A.N."/>
            <person name="Grigoriev I.V."/>
            <person name="Debuchy R."/>
            <person name="Gladieux P."/>
            <person name="Hiltunen Thoren M."/>
            <person name="Johannesson H."/>
        </authorList>
    </citation>
    <scope>NUCLEOTIDE SEQUENCE</scope>
    <source>
        <strain evidence="2">PSN293</strain>
    </source>
</reference>
<accession>A0AAN7B9R8</accession>
<feature type="region of interest" description="Disordered" evidence="1">
    <location>
        <begin position="873"/>
        <end position="952"/>
    </location>
</feature>